<evidence type="ECO:0000313" key="1">
    <source>
        <dbReference type="EMBL" id="MEH7827111.1"/>
    </source>
</evidence>
<dbReference type="Proteomes" id="UP001431963">
    <property type="component" value="Unassembled WGS sequence"/>
</dbReference>
<keyword evidence="2" id="KW-1185">Reference proteome</keyword>
<accession>A0ABU8BQY9</accession>
<reference evidence="1" key="1">
    <citation type="submission" date="2024-02" db="EMBL/GenBank/DDBJ databases">
        <title>Genome sequences of strain Gemmobacter sp. JM10B15.</title>
        <authorList>
            <person name="Zhang M."/>
        </authorList>
    </citation>
    <scope>NUCLEOTIDE SEQUENCE</scope>
    <source>
        <strain evidence="1">JM10B15</strain>
    </source>
</reference>
<protein>
    <submittedName>
        <fullName evidence="1">Head-tail connector protein</fullName>
    </submittedName>
</protein>
<dbReference type="RefSeq" id="WP_335419298.1">
    <property type="nucleotide sequence ID" value="NZ_JBALHR010000001.1"/>
</dbReference>
<organism evidence="1 2">
    <name type="scientific">Gemmobacter denitrificans</name>
    <dbReference type="NCBI Taxonomy" id="3123040"/>
    <lineage>
        <taxon>Bacteria</taxon>
        <taxon>Pseudomonadati</taxon>
        <taxon>Pseudomonadota</taxon>
        <taxon>Alphaproteobacteria</taxon>
        <taxon>Rhodobacterales</taxon>
        <taxon>Paracoccaceae</taxon>
        <taxon>Gemmobacter</taxon>
    </lineage>
</organism>
<dbReference type="Pfam" id="PF05135">
    <property type="entry name" value="Phage_connect_1"/>
    <property type="match status" value="1"/>
</dbReference>
<evidence type="ECO:0000313" key="2">
    <source>
        <dbReference type="Proteomes" id="UP001431963"/>
    </source>
</evidence>
<dbReference type="NCBIfam" id="TIGR01560">
    <property type="entry name" value="put_DNA_pack"/>
    <property type="match status" value="2"/>
</dbReference>
<sequence length="177" mass="19201">MTPPVLVTAPTDPVVALEDLKLHLRVDHDDEDDLIEALQAAAVAHLDGWKGVLGRAIKAQTWRQEFTSSETARLALPDVSAITATGYDAEGETVAVTTTLKSDYRGHYVEVTGPYDTVRIDYTCAMAAQQLPAAQAAVKLLVGHWYENRESVVIGQSVSNLPLAVEALVTAMRWADM</sequence>
<dbReference type="NCBIfam" id="TIGR02215">
    <property type="entry name" value="phage_chp_gp8"/>
    <property type="match status" value="1"/>
</dbReference>
<dbReference type="InterPro" id="IPR006450">
    <property type="entry name" value="Phage_HK97_gp6-like"/>
</dbReference>
<name>A0ABU8BQY9_9RHOB</name>
<comment type="caution">
    <text evidence="1">The sequence shown here is derived from an EMBL/GenBank/DDBJ whole genome shotgun (WGS) entry which is preliminary data.</text>
</comment>
<dbReference type="CDD" id="cd08054">
    <property type="entry name" value="gp6"/>
    <property type="match status" value="1"/>
</dbReference>
<dbReference type="Gene3D" id="1.10.3230.30">
    <property type="entry name" value="Phage gp6-like head-tail connector protein"/>
    <property type="match status" value="1"/>
</dbReference>
<gene>
    <name evidence="1" type="ORF">V6590_03045</name>
</gene>
<dbReference type="InterPro" id="IPR021146">
    <property type="entry name" value="Phage_gp6-like_head-tail"/>
</dbReference>
<proteinExistence type="predicted"/>
<dbReference type="EMBL" id="JBALHR010000001">
    <property type="protein sequence ID" value="MEH7827111.1"/>
    <property type="molecule type" value="Genomic_DNA"/>
</dbReference>
<dbReference type="InterPro" id="IPR011738">
    <property type="entry name" value="Phage_CHP"/>
</dbReference>